<reference evidence="6" key="1">
    <citation type="journal article" date="2019" name="Int. J. Syst. Evol. Microbiol.">
        <title>The Global Catalogue of Microorganisms (GCM) 10K type strain sequencing project: providing services to taxonomists for standard genome sequencing and annotation.</title>
        <authorList>
            <consortium name="The Broad Institute Genomics Platform"/>
            <consortium name="The Broad Institute Genome Sequencing Center for Infectious Disease"/>
            <person name="Wu L."/>
            <person name="Ma J."/>
        </authorList>
    </citation>
    <scope>NUCLEOTIDE SEQUENCE [LARGE SCALE GENOMIC DNA]</scope>
    <source>
        <strain evidence="6">CGMCC 4.7682</strain>
    </source>
</reference>
<dbReference type="RefSeq" id="WP_377870229.1">
    <property type="nucleotide sequence ID" value="NZ_JBHMAY010000021.1"/>
</dbReference>
<evidence type="ECO:0000256" key="2">
    <source>
        <dbReference type="ARBA" id="ARBA00022806"/>
    </source>
</evidence>
<protein>
    <submittedName>
        <fullName evidence="5">RecB family exonuclease</fullName>
    </submittedName>
</protein>
<keyword evidence="6" id="KW-1185">Reference proteome</keyword>
<keyword evidence="2" id="KW-0347">Helicase</keyword>
<feature type="domain" description="PD-(D/E)XK endonuclease-like" evidence="4">
    <location>
        <begin position="11"/>
        <end position="257"/>
    </location>
</feature>
<evidence type="ECO:0000313" key="6">
    <source>
        <dbReference type="Proteomes" id="UP001595764"/>
    </source>
</evidence>
<keyword evidence="2" id="KW-0067">ATP-binding</keyword>
<keyword evidence="1" id="KW-0227">DNA damage</keyword>
<keyword evidence="5" id="KW-0540">Nuclease</keyword>
<evidence type="ECO:0000256" key="1">
    <source>
        <dbReference type="ARBA" id="ARBA00022763"/>
    </source>
</evidence>
<gene>
    <name evidence="5" type="ORF">ACFORO_42590</name>
</gene>
<accession>A0ABV7QV01</accession>
<organism evidence="5 6">
    <name type="scientific">Amycolatopsis halotolerans</name>
    <dbReference type="NCBI Taxonomy" id="330083"/>
    <lineage>
        <taxon>Bacteria</taxon>
        <taxon>Bacillati</taxon>
        <taxon>Actinomycetota</taxon>
        <taxon>Actinomycetes</taxon>
        <taxon>Pseudonocardiales</taxon>
        <taxon>Pseudonocardiaceae</taxon>
        <taxon>Amycolatopsis</taxon>
    </lineage>
</organism>
<evidence type="ECO:0000259" key="4">
    <source>
        <dbReference type="Pfam" id="PF12705"/>
    </source>
</evidence>
<keyword evidence="5" id="KW-0378">Hydrolase</keyword>
<dbReference type="InterPro" id="IPR011604">
    <property type="entry name" value="PDDEXK-like_dom_sf"/>
</dbReference>
<keyword evidence="2" id="KW-0547">Nucleotide-binding</keyword>
<dbReference type="Gene3D" id="3.90.320.10">
    <property type="match status" value="1"/>
</dbReference>
<evidence type="ECO:0000256" key="3">
    <source>
        <dbReference type="ARBA" id="ARBA00023204"/>
    </source>
</evidence>
<keyword evidence="3" id="KW-0234">DNA repair</keyword>
<keyword evidence="5" id="KW-0269">Exonuclease</keyword>
<proteinExistence type="predicted"/>
<comment type="caution">
    <text evidence="5">The sequence shown here is derived from an EMBL/GenBank/DDBJ whole genome shotgun (WGS) entry which is preliminary data.</text>
</comment>
<dbReference type="Proteomes" id="UP001595764">
    <property type="component" value="Unassembled WGS sequence"/>
</dbReference>
<dbReference type="Pfam" id="PF12705">
    <property type="entry name" value="PDDEXK_1"/>
    <property type="match status" value="1"/>
</dbReference>
<dbReference type="InterPro" id="IPR038726">
    <property type="entry name" value="PDDEXK_AddAB-type"/>
</dbReference>
<sequence length="261" mass="29797">MTEASVKRPRYSVSQHKQYRQCPQQWYLQRKVRAWQRPAAWLAHGTAVHAAAEFWERSVRTASVADAQAEFARVYAATLAEDMEETPNLEYWFSSGPYGGAADIERRFGIGLEQVAKYIEYYTGKGKDEAIWITPDGTPAIELRFDIELDGVSIIGYIDQVVNGEARDIKTGQPPKDTFQLGTYKVALEEQWGLKSDQGSYWLAKFARPVRTFDVTDWTKERVTDEFGRLHEDITAERFDPVIGDHCQRCPVANACPFFAR</sequence>
<name>A0ABV7QV01_9PSEU</name>
<evidence type="ECO:0000313" key="5">
    <source>
        <dbReference type="EMBL" id="MFC3516911.1"/>
    </source>
</evidence>
<dbReference type="EMBL" id="JBHRWI010000070">
    <property type="protein sequence ID" value="MFC3516911.1"/>
    <property type="molecule type" value="Genomic_DNA"/>
</dbReference>
<dbReference type="GO" id="GO:0004527">
    <property type="term" value="F:exonuclease activity"/>
    <property type="evidence" value="ECO:0007669"/>
    <property type="project" value="UniProtKB-KW"/>
</dbReference>